<dbReference type="InterPro" id="IPR019819">
    <property type="entry name" value="Carboxylesterase_B_CS"/>
</dbReference>
<dbReference type="InterPro" id="IPR029058">
    <property type="entry name" value="AB_hydrolase_fold"/>
</dbReference>
<keyword evidence="1" id="KW-0732">Signal</keyword>
<feature type="signal peptide" evidence="1">
    <location>
        <begin position="1"/>
        <end position="18"/>
    </location>
</feature>
<dbReference type="PANTHER" id="PTHR11559">
    <property type="entry name" value="CARBOXYLESTERASE"/>
    <property type="match status" value="1"/>
</dbReference>
<dbReference type="Gene3D" id="3.40.50.1820">
    <property type="entry name" value="alpha/beta hydrolase"/>
    <property type="match status" value="1"/>
</dbReference>
<dbReference type="Proteomes" id="UP000076532">
    <property type="component" value="Unassembled WGS sequence"/>
</dbReference>
<dbReference type="STRING" id="436010.A0A166PVF7"/>
<gene>
    <name evidence="3" type="ORF">FIBSPDRAFT_819497</name>
</gene>
<sequence length="558" mass="59594">MSFNFALWLAGFHVYASAIAGSPSSPVVDLGYARYRGSTDLASNITSFLGIRYAVPPTGSLRFQAPKPPGHVAGTQNATALPPQCWQGTDADAAGNTTAQRGDVVPTSSSEDCLFLDVVVPNIATARGLPVVVWIHGGAFVAGNISQYQNSDLTADSDNRAITVLIQYRLSVLGFLAGPEVKEKGALNAGLLDQHLALQWVQKQTFGGDPSKVTIWGSSGANSVLQHIVAHGGRTNPPLFRNAITSSTVLTSQYPADGLIPSQIYDAVANMSGCLAASDSFACLVSADAQTLADIGQTIAIDAAYTTFALVAVVDGQFIVERPTLTLDRGEVNGNALLSVTNTFEGRIFTPATVSNITGYIQSLFPLMTTAQVEDAVQVYALFNDTWPSLTDQAVAIRGESIFICPTYDILRAFPGKSWKGEFAIPPGDHGDDVPYYFTSQVHARRFIFLAYIMGPPYNNTDFINSFSKSFLAMVLAGDPNVKFDPTDRTPNWKTWSVGATEMLFNETSAGQPEILGTSTDPGVLTRCAYVFRALSSFSALIACLSSFWKSVAANIAQ</sequence>
<dbReference type="EMBL" id="KV417514">
    <property type="protein sequence ID" value="KZP26490.1"/>
    <property type="molecule type" value="Genomic_DNA"/>
</dbReference>
<evidence type="ECO:0000256" key="1">
    <source>
        <dbReference type="SAM" id="SignalP"/>
    </source>
</evidence>
<evidence type="ECO:0000313" key="3">
    <source>
        <dbReference type="EMBL" id="KZP26490.1"/>
    </source>
</evidence>
<dbReference type="OrthoDB" id="408631at2759"/>
<keyword evidence="4" id="KW-1185">Reference proteome</keyword>
<dbReference type="InterPro" id="IPR050309">
    <property type="entry name" value="Type-B_Carboxylest/Lipase"/>
</dbReference>
<dbReference type="InterPro" id="IPR002018">
    <property type="entry name" value="CarbesteraseB"/>
</dbReference>
<evidence type="ECO:0000259" key="2">
    <source>
        <dbReference type="Pfam" id="PF00135"/>
    </source>
</evidence>
<evidence type="ECO:0000313" key="4">
    <source>
        <dbReference type="Proteomes" id="UP000076532"/>
    </source>
</evidence>
<proteinExistence type="predicted"/>
<dbReference type="PROSITE" id="PS00941">
    <property type="entry name" value="CARBOXYLESTERASE_B_2"/>
    <property type="match status" value="1"/>
</dbReference>
<protein>
    <submittedName>
        <fullName evidence="3">Cephalosporin esterase</fullName>
    </submittedName>
</protein>
<name>A0A166PVF7_9AGAM</name>
<reference evidence="3 4" key="1">
    <citation type="journal article" date="2016" name="Mol. Biol. Evol.">
        <title>Comparative Genomics of Early-Diverging Mushroom-Forming Fungi Provides Insights into the Origins of Lignocellulose Decay Capabilities.</title>
        <authorList>
            <person name="Nagy L.G."/>
            <person name="Riley R."/>
            <person name="Tritt A."/>
            <person name="Adam C."/>
            <person name="Daum C."/>
            <person name="Floudas D."/>
            <person name="Sun H."/>
            <person name="Yadav J.S."/>
            <person name="Pangilinan J."/>
            <person name="Larsson K.H."/>
            <person name="Matsuura K."/>
            <person name="Barry K."/>
            <person name="Labutti K."/>
            <person name="Kuo R."/>
            <person name="Ohm R.A."/>
            <person name="Bhattacharya S.S."/>
            <person name="Shirouzu T."/>
            <person name="Yoshinaga Y."/>
            <person name="Martin F.M."/>
            <person name="Grigoriev I.V."/>
            <person name="Hibbett D.S."/>
        </authorList>
    </citation>
    <scope>NUCLEOTIDE SEQUENCE [LARGE SCALE GENOMIC DNA]</scope>
    <source>
        <strain evidence="3 4">CBS 109695</strain>
    </source>
</reference>
<dbReference type="ESTHER" id="9homo-a0a166pvf7">
    <property type="family name" value="Fungal_carboxylesterase_lipase"/>
</dbReference>
<feature type="domain" description="Carboxylesterase type B" evidence="2">
    <location>
        <begin position="25"/>
        <end position="496"/>
    </location>
</feature>
<organism evidence="3 4">
    <name type="scientific">Athelia psychrophila</name>
    <dbReference type="NCBI Taxonomy" id="1759441"/>
    <lineage>
        <taxon>Eukaryota</taxon>
        <taxon>Fungi</taxon>
        <taxon>Dikarya</taxon>
        <taxon>Basidiomycota</taxon>
        <taxon>Agaricomycotina</taxon>
        <taxon>Agaricomycetes</taxon>
        <taxon>Agaricomycetidae</taxon>
        <taxon>Atheliales</taxon>
        <taxon>Atheliaceae</taxon>
        <taxon>Athelia</taxon>
    </lineage>
</organism>
<accession>A0A166PVF7</accession>
<dbReference type="AlphaFoldDB" id="A0A166PVF7"/>
<feature type="chain" id="PRO_5007878407" evidence="1">
    <location>
        <begin position="19"/>
        <end position="558"/>
    </location>
</feature>
<dbReference type="SUPFAM" id="SSF53474">
    <property type="entry name" value="alpha/beta-Hydrolases"/>
    <property type="match status" value="1"/>
</dbReference>
<dbReference type="Pfam" id="PF00135">
    <property type="entry name" value="COesterase"/>
    <property type="match status" value="1"/>
</dbReference>